<dbReference type="Gene3D" id="4.10.280.10">
    <property type="entry name" value="Helix-loop-helix DNA-binding domain"/>
    <property type="match status" value="1"/>
</dbReference>
<accession>A0A2A6DWU0</accession>
<evidence type="ECO:0000313" key="2">
    <source>
        <dbReference type="Proteomes" id="UP000243688"/>
    </source>
</evidence>
<dbReference type="InterPro" id="IPR037208">
    <property type="entry name" value="Spo0E-like_sf"/>
</dbReference>
<evidence type="ECO:0008006" key="3">
    <source>
        <dbReference type="Google" id="ProtNLM"/>
    </source>
</evidence>
<dbReference type="GO" id="GO:0046983">
    <property type="term" value="F:protein dimerization activity"/>
    <property type="evidence" value="ECO:0007669"/>
    <property type="project" value="InterPro"/>
</dbReference>
<proteinExistence type="predicted"/>
<gene>
    <name evidence="1" type="ORF">BLM47_13925</name>
</gene>
<dbReference type="SUPFAM" id="SSF140500">
    <property type="entry name" value="BAS1536-like"/>
    <property type="match status" value="1"/>
</dbReference>
<dbReference type="EMBL" id="MOXJ01000062">
    <property type="protein sequence ID" value="PDO09203.1"/>
    <property type="molecule type" value="Genomic_DNA"/>
</dbReference>
<dbReference type="Pfam" id="PF09388">
    <property type="entry name" value="SpoOE-like"/>
    <property type="match status" value="1"/>
</dbReference>
<reference evidence="1 2" key="1">
    <citation type="submission" date="2016-12" db="EMBL/GenBank/DDBJ databases">
        <title>Candidatus Reconcilibacillus cellulovorans genome.</title>
        <authorList>
            <person name="Kolinko S."/>
            <person name="Wu Y.-W."/>
            <person name="Tachea F."/>
            <person name="Denzel E."/>
            <person name="Hiras J."/>
            <person name="Baecker N."/>
            <person name="Chan L.J."/>
            <person name="Eichorst S.A."/>
            <person name="Frey D."/>
            <person name="Adams P.D."/>
            <person name="Pray T."/>
            <person name="Tanjore D."/>
            <person name="Petzold C.J."/>
            <person name="Gladden J.M."/>
            <person name="Simmons B.A."/>
            <person name="Singer S.W."/>
        </authorList>
    </citation>
    <scope>NUCLEOTIDE SEQUENCE [LARGE SCALE GENOMIC DNA]</scope>
    <source>
        <strain evidence="1">JTherm</strain>
    </source>
</reference>
<dbReference type="GO" id="GO:0043937">
    <property type="term" value="P:regulation of sporulation"/>
    <property type="evidence" value="ECO:0007669"/>
    <property type="project" value="InterPro"/>
</dbReference>
<dbReference type="AlphaFoldDB" id="A0A2A6DWU0"/>
<organism evidence="1 2">
    <name type="scientific">Candidatus Reconcilbacillus cellulovorans</name>
    <dbReference type="NCBI Taxonomy" id="1906605"/>
    <lineage>
        <taxon>Bacteria</taxon>
        <taxon>Bacillati</taxon>
        <taxon>Bacillota</taxon>
        <taxon>Bacilli</taxon>
        <taxon>Bacillales</taxon>
        <taxon>Paenibacillaceae</taxon>
        <taxon>Candidatus Reconcilbacillus</taxon>
    </lineage>
</organism>
<name>A0A2A6DWU0_9BACL</name>
<evidence type="ECO:0000313" key="1">
    <source>
        <dbReference type="EMBL" id="PDO09203.1"/>
    </source>
</evidence>
<protein>
    <recommendedName>
        <fullName evidence="3">Aspartyl-phosphate phosphatase Spo0E family protein</fullName>
    </recommendedName>
</protein>
<dbReference type="InterPro" id="IPR018540">
    <property type="entry name" value="Spo0E-like"/>
</dbReference>
<sequence>MDTLLAASPSQWKGVRGMKQLRRCRLDEITEAIELCRRQLNGLQHLGPLHPEVLAKSQELDKLLNLYVKHKKPISK</sequence>
<dbReference type="Proteomes" id="UP000243688">
    <property type="component" value="Unassembled WGS sequence"/>
</dbReference>
<comment type="caution">
    <text evidence="1">The sequence shown here is derived from an EMBL/GenBank/DDBJ whole genome shotgun (WGS) entry which is preliminary data.</text>
</comment>
<dbReference type="InterPro" id="IPR036638">
    <property type="entry name" value="HLH_DNA-bd_sf"/>
</dbReference>